<keyword evidence="3" id="KW-1185">Reference proteome</keyword>
<dbReference type="PANTHER" id="PTHR42470:SF1">
    <property type="entry name" value="VAST DOMAIN-CONTAINING PROTEIN"/>
    <property type="match status" value="1"/>
</dbReference>
<protein>
    <submittedName>
        <fullName evidence="2">Uncharacterized protein</fullName>
    </submittedName>
</protein>
<name>A0A6A5T2F2_9PLEO</name>
<dbReference type="OrthoDB" id="5426775at2759"/>
<evidence type="ECO:0000313" key="3">
    <source>
        <dbReference type="Proteomes" id="UP000800038"/>
    </source>
</evidence>
<dbReference type="EMBL" id="ML976001">
    <property type="protein sequence ID" value="KAF1946763.1"/>
    <property type="molecule type" value="Genomic_DNA"/>
</dbReference>
<sequence>MPKRSRSNSAALIEGGLSAPPAKRFAYSSPPPSTRRSDSAAPSGCSLPLTYENIGAVPGFPPLSWRKAPSDRASSELPSEAEAKAETCGPIISRSGSPTRKNWDESTKLAAFNTKVDSDQPYPADLQRHVDTVLLAHIPGPRSPNAHRICDQRKAAALQNEPGANTILRPWLLFEGELPSATQPVPRIASQANLNLARDFLPRPPKPIVQVVYGALSQPQPDTAIGYLTPTEANASTPPLATAFSHDEQLILTNYTPAQRGMQHHFS</sequence>
<feature type="region of interest" description="Disordered" evidence="1">
    <location>
        <begin position="1"/>
        <end position="45"/>
    </location>
</feature>
<accession>A0A6A5T2F2</accession>
<dbReference type="Proteomes" id="UP000800038">
    <property type="component" value="Unassembled WGS sequence"/>
</dbReference>
<reference evidence="2" key="1">
    <citation type="journal article" date="2020" name="Stud. Mycol.">
        <title>101 Dothideomycetes genomes: a test case for predicting lifestyles and emergence of pathogens.</title>
        <authorList>
            <person name="Haridas S."/>
            <person name="Albert R."/>
            <person name="Binder M."/>
            <person name="Bloem J."/>
            <person name="Labutti K."/>
            <person name="Salamov A."/>
            <person name="Andreopoulos B."/>
            <person name="Baker S."/>
            <person name="Barry K."/>
            <person name="Bills G."/>
            <person name="Bluhm B."/>
            <person name="Cannon C."/>
            <person name="Castanera R."/>
            <person name="Culley D."/>
            <person name="Daum C."/>
            <person name="Ezra D."/>
            <person name="Gonzalez J."/>
            <person name="Henrissat B."/>
            <person name="Kuo A."/>
            <person name="Liang C."/>
            <person name="Lipzen A."/>
            <person name="Lutzoni F."/>
            <person name="Magnuson J."/>
            <person name="Mondo S."/>
            <person name="Nolan M."/>
            <person name="Ohm R."/>
            <person name="Pangilinan J."/>
            <person name="Park H.-J."/>
            <person name="Ramirez L."/>
            <person name="Alfaro M."/>
            <person name="Sun H."/>
            <person name="Tritt A."/>
            <person name="Yoshinaga Y."/>
            <person name="Zwiers L.-H."/>
            <person name="Turgeon B."/>
            <person name="Goodwin S."/>
            <person name="Spatafora J."/>
            <person name="Crous P."/>
            <person name="Grigoriev I."/>
        </authorList>
    </citation>
    <scope>NUCLEOTIDE SEQUENCE</scope>
    <source>
        <strain evidence="2">CBS 161.51</strain>
    </source>
</reference>
<proteinExistence type="predicted"/>
<dbReference type="AlphaFoldDB" id="A0A6A5T2F2"/>
<organism evidence="2 3">
    <name type="scientific">Clathrospora elynae</name>
    <dbReference type="NCBI Taxonomy" id="706981"/>
    <lineage>
        <taxon>Eukaryota</taxon>
        <taxon>Fungi</taxon>
        <taxon>Dikarya</taxon>
        <taxon>Ascomycota</taxon>
        <taxon>Pezizomycotina</taxon>
        <taxon>Dothideomycetes</taxon>
        <taxon>Pleosporomycetidae</taxon>
        <taxon>Pleosporales</taxon>
        <taxon>Diademaceae</taxon>
        <taxon>Clathrospora</taxon>
    </lineage>
</organism>
<dbReference type="PANTHER" id="PTHR42470">
    <property type="entry name" value="VAST DOMAIN-CONTAINING PROTEIN"/>
    <property type="match status" value="1"/>
</dbReference>
<evidence type="ECO:0000313" key="2">
    <source>
        <dbReference type="EMBL" id="KAF1946763.1"/>
    </source>
</evidence>
<feature type="region of interest" description="Disordered" evidence="1">
    <location>
        <begin position="59"/>
        <end position="85"/>
    </location>
</feature>
<evidence type="ECO:0000256" key="1">
    <source>
        <dbReference type="SAM" id="MobiDB-lite"/>
    </source>
</evidence>
<gene>
    <name evidence="2" type="ORF">EJ02DRAFT_196071</name>
</gene>